<dbReference type="EMBL" id="CP042906">
    <property type="protein sequence ID" value="QEX15706.1"/>
    <property type="molecule type" value="Genomic_DNA"/>
</dbReference>
<keyword evidence="4 5" id="KW-0472">Membrane</keyword>
<dbReference type="GO" id="GO:0004364">
    <property type="term" value="F:glutathione transferase activity"/>
    <property type="evidence" value="ECO:0007669"/>
    <property type="project" value="TreeGrafter"/>
</dbReference>
<accession>A0A5J6MLS5</accession>
<keyword evidence="6" id="KW-0808">Transferase</keyword>
<dbReference type="InterPro" id="IPR001129">
    <property type="entry name" value="Membr-assoc_MAPEG"/>
</dbReference>
<dbReference type="AlphaFoldDB" id="A0A5J6MLS5"/>
<dbReference type="PANTHER" id="PTHR10250:SF15">
    <property type="entry name" value="MICROSOMAL GLUTATHIONE S-TRANSFERASE-RELATED"/>
    <property type="match status" value="1"/>
</dbReference>
<reference evidence="6 7" key="1">
    <citation type="submission" date="2019-08" db="EMBL/GenBank/DDBJ databases">
        <title>Hyperibacter terrae gen. nov., sp. nov. and Hyperibacter viscosus sp. nov., two new members in the family Rhodospirillaceae isolated from the rhizosphere of Hypericum perforatum.</title>
        <authorList>
            <person name="Noviana Z."/>
        </authorList>
    </citation>
    <scope>NUCLEOTIDE SEQUENCE [LARGE SCALE GENOMIC DNA]</scope>
    <source>
        <strain evidence="6 7">R5913</strain>
    </source>
</reference>
<dbReference type="PANTHER" id="PTHR10250">
    <property type="entry name" value="MICROSOMAL GLUTATHIONE S-TRANSFERASE"/>
    <property type="match status" value="1"/>
</dbReference>
<proteinExistence type="predicted"/>
<feature type="transmembrane region" description="Helical" evidence="5">
    <location>
        <begin position="108"/>
        <end position="132"/>
    </location>
</feature>
<dbReference type="Gene3D" id="1.20.120.550">
    <property type="entry name" value="Membrane associated eicosanoid/glutathione metabolism-like domain"/>
    <property type="match status" value="1"/>
</dbReference>
<sequence length="134" mass="14429">MADLYAWPALATIAALAVYLASFVLAGRMRGKHRVVAPSTDGPEEFKRAQRIQANTLEQIVPFLASLWLFAINVSPLWAAALGAVWIAGRVFYMVSYFRDPAKRGPGFVLAAAAWIALLAGALIGVICRLAVLS</sequence>
<organism evidence="6 7">
    <name type="scientific">Hypericibacter terrae</name>
    <dbReference type="NCBI Taxonomy" id="2602015"/>
    <lineage>
        <taxon>Bacteria</taxon>
        <taxon>Pseudomonadati</taxon>
        <taxon>Pseudomonadota</taxon>
        <taxon>Alphaproteobacteria</taxon>
        <taxon>Rhodospirillales</taxon>
        <taxon>Dongiaceae</taxon>
        <taxon>Hypericibacter</taxon>
    </lineage>
</organism>
<keyword evidence="3 5" id="KW-1133">Transmembrane helix</keyword>
<evidence type="ECO:0000256" key="3">
    <source>
        <dbReference type="ARBA" id="ARBA00022989"/>
    </source>
</evidence>
<evidence type="ECO:0000256" key="4">
    <source>
        <dbReference type="ARBA" id="ARBA00023136"/>
    </source>
</evidence>
<evidence type="ECO:0000256" key="5">
    <source>
        <dbReference type="SAM" id="Phobius"/>
    </source>
</evidence>
<dbReference type="RefSeq" id="WP_151176135.1">
    <property type="nucleotide sequence ID" value="NZ_CP042906.1"/>
</dbReference>
<feature type="transmembrane region" description="Helical" evidence="5">
    <location>
        <begin position="6"/>
        <end position="26"/>
    </location>
</feature>
<gene>
    <name evidence="6" type="ORF">FRZ44_09930</name>
</gene>
<dbReference type="InterPro" id="IPR050997">
    <property type="entry name" value="MAPEG"/>
</dbReference>
<evidence type="ECO:0000313" key="7">
    <source>
        <dbReference type="Proteomes" id="UP000326202"/>
    </source>
</evidence>
<dbReference type="GO" id="GO:0006691">
    <property type="term" value="P:leukotriene metabolic process"/>
    <property type="evidence" value="ECO:0007669"/>
    <property type="project" value="UniProtKB-ARBA"/>
</dbReference>
<dbReference type="Pfam" id="PF01124">
    <property type="entry name" value="MAPEG"/>
    <property type="match status" value="1"/>
</dbReference>
<dbReference type="OrthoDB" id="464934at2"/>
<dbReference type="InterPro" id="IPR023352">
    <property type="entry name" value="MAPEG-like_dom_sf"/>
</dbReference>
<dbReference type="KEGG" id="htq:FRZ44_09930"/>
<evidence type="ECO:0000256" key="1">
    <source>
        <dbReference type="ARBA" id="ARBA00004141"/>
    </source>
</evidence>
<dbReference type="GO" id="GO:0004602">
    <property type="term" value="F:glutathione peroxidase activity"/>
    <property type="evidence" value="ECO:0007669"/>
    <property type="project" value="TreeGrafter"/>
</dbReference>
<evidence type="ECO:0000256" key="2">
    <source>
        <dbReference type="ARBA" id="ARBA00022692"/>
    </source>
</evidence>
<dbReference type="GO" id="GO:0016020">
    <property type="term" value="C:membrane"/>
    <property type="evidence" value="ECO:0007669"/>
    <property type="project" value="UniProtKB-SubCell"/>
</dbReference>
<evidence type="ECO:0000313" key="6">
    <source>
        <dbReference type="EMBL" id="QEX15706.1"/>
    </source>
</evidence>
<keyword evidence="7" id="KW-1185">Reference proteome</keyword>
<dbReference type="SUPFAM" id="SSF161084">
    <property type="entry name" value="MAPEG domain-like"/>
    <property type="match status" value="1"/>
</dbReference>
<keyword evidence="2 5" id="KW-0812">Transmembrane</keyword>
<feature type="transmembrane region" description="Helical" evidence="5">
    <location>
        <begin position="60"/>
        <end position="88"/>
    </location>
</feature>
<name>A0A5J6MLS5_9PROT</name>
<protein>
    <submittedName>
        <fullName evidence="6">Glutathione S-transferase</fullName>
    </submittedName>
</protein>
<dbReference type="Proteomes" id="UP000326202">
    <property type="component" value="Chromosome"/>
</dbReference>
<comment type="subcellular location">
    <subcellularLocation>
        <location evidence="1">Membrane</location>
        <topology evidence="1">Multi-pass membrane protein</topology>
    </subcellularLocation>
</comment>